<reference evidence="2 3" key="1">
    <citation type="submission" date="2016-11" db="EMBL/GenBank/DDBJ databases">
        <authorList>
            <person name="Jaros S."/>
            <person name="Januszkiewicz K."/>
            <person name="Wedrychowicz H."/>
        </authorList>
    </citation>
    <scope>NUCLEOTIDE SEQUENCE [LARGE SCALE GENOMIC DNA]</scope>
    <source>
        <strain evidence="2 3">DSM 19436</strain>
    </source>
</reference>
<evidence type="ECO:0000256" key="1">
    <source>
        <dbReference type="SAM" id="SignalP"/>
    </source>
</evidence>
<dbReference type="InterPro" id="IPR036514">
    <property type="entry name" value="SGNH_hydro_sf"/>
</dbReference>
<dbReference type="SUPFAM" id="SSF52266">
    <property type="entry name" value="SGNH hydrolase"/>
    <property type="match status" value="1"/>
</dbReference>
<protein>
    <recommendedName>
        <fullName evidence="4">Lysophospholipase L1</fullName>
    </recommendedName>
</protein>
<feature type="chain" id="PRO_5009912588" description="Lysophospholipase L1" evidence="1">
    <location>
        <begin position="22"/>
        <end position="299"/>
    </location>
</feature>
<evidence type="ECO:0000313" key="3">
    <source>
        <dbReference type="Proteomes" id="UP000184485"/>
    </source>
</evidence>
<dbReference type="Gene3D" id="3.40.50.1110">
    <property type="entry name" value="SGNH hydrolase"/>
    <property type="match status" value="1"/>
</dbReference>
<organism evidence="2 3">
    <name type="scientific">Kaistia soli DSM 19436</name>
    <dbReference type="NCBI Taxonomy" id="1122133"/>
    <lineage>
        <taxon>Bacteria</taxon>
        <taxon>Pseudomonadati</taxon>
        <taxon>Pseudomonadota</taxon>
        <taxon>Alphaproteobacteria</taxon>
        <taxon>Hyphomicrobiales</taxon>
        <taxon>Kaistiaceae</taxon>
        <taxon>Kaistia</taxon>
    </lineage>
</organism>
<keyword evidence="3" id="KW-1185">Reference proteome</keyword>
<dbReference type="Proteomes" id="UP000184485">
    <property type="component" value="Unassembled WGS sequence"/>
</dbReference>
<dbReference type="STRING" id="1122133.SAMN02745157_4986"/>
<evidence type="ECO:0008006" key="4">
    <source>
        <dbReference type="Google" id="ProtNLM"/>
    </source>
</evidence>
<name>A0A1M5NFQ0_9HYPH</name>
<dbReference type="AlphaFoldDB" id="A0A1M5NFQ0"/>
<feature type="signal peptide" evidence="1">
    <location>
        <begin position="1"/>
        <end position="21"/>
    </location>
</feature>
<dbReference type="RefSeq" id="WP_073058459.1">
    <property type="nucleotide sequence ID" value="NZ_FQUP01000009.1"/>
</dbReference>
<sequence>MSIRATTIAVTIALTSAGGFAAPAFGAAADPAAATAAKAECVWRVGDSLVASSIFKRQLMPRLPGWSDINDGLGSQTSTEVAGRVGARKVTVSVPGNELPGTGRPVPVTSIDPPILTSVVRPNSIKGKIGAIDVKLLWDGEAYSILPLVPLETDAPLTIPANAEFRPQPRPGRENCTVLIWMGRNNLGQTDTILADIASVVALARSGGQPFLIISVTNGEGEGTGTSGYAAAVRLNTALAKIYGDHFVDVRARLVAADPASNGTVTKTFRGVDRIHLNDAGNAIAAEAVADAILSGKAR</sequence>
<dbReference type="OrthoDB" id="3193214at2"/>
<accession>A0A1M5NFQ0</accession>
<proteinExistence type="predicted"/>
<evidence type="ECO:0000313" key="2">
    <source>
        <dbReference type="EMBL" id="SHG88302.1"/>
    </source>
</evidence>
<keyword evidence="1" id="KW-0732">Signal</keyword>
<dbReference type="EMBL" id="FQUP01000009">
    <property type="protein sequence ID" value="SHG88302.1"/>
    <property type="molecule type" value="Genomic_DNA"/>
</dbReference>
<gene>
    <name evidence="2" type="ORF">SAMN02745157_4986</name>
</gene>
<dbReference type="GO" id="GO:0016788">
    <property type="term" value="F:hydrolase activity, acting on ester bonds"/>
    <property type="evidence" value="ECO:0007669"/>
    <property type="project" value="UniProtKB-ARBA"/>
</dbReference>